<dbReference type="EMBL" id="GISG01123839">
    <property type="protein sequence ID" value="MBA4641384.1"/>
    <property type="molecule type" value="Transcribed_RNA"/>
</dbReference>
<feature type="domain" description="RING-type" evidence="2">
    <location>
        <begin position="23"/>
        <end position="68"/>
    </location>
</feature>
<evidence type="ECO:0000259" key="2">
    <source>
        <dbReference type="PROSITE" id="PS50089"/>
    </source>
</evidence>
<dbReference type="SUPFAM" id="SSF57850">
    <property type="entry name" value="RING/U-box"/>
    <property type="match status" value="1"/>
</dbReference>
<dbReference type="Pfam" id="PF13639">
    <property type="entry name" value="zf-RING_2"/>
    <property type="match status" value="1"/>
</dbReference>
<dbReference type="AlphaFoldDB" id="A0A7C9DJN6"/>
<keyword evidence="1" id="KW-0479">Metal-binding</keyword>
<dbReference type="InterPro" id="IPR044274">
    <property type="entry name" value="RFI2"/>
</dbReference>
<dbReference type="SMART" id="SM00184">
    <property type="entry name" value="RING"/>
    <property type="match status" value="1"/>
</dbReference>
<reference evidence="3" key="1">
    <citation type="journal article" date="2013" name="J. Plant Res.">
        <title>Effect of fungi and light on seed germination of three Opuntia species from semiarid lands of central Mexico.</title>
        <authorList>
            <person name="Delgado-Sanchez P."/>
            <person name="Jimenez-Bremont J.F."/>
            <person name="Guerrero-Gonzalez Mde L."/>
            <person name="Flores J."/>
        </authorList>
    </citation>
    <scope>NUCLEOTIDE SEQUENCE</scope>
    <source>
        <tissue evidence="3">Cladode</tissue>
    </source>
</reference>
<dbReference type="GO" id="GO:0008270">
    <property type="term" value="F:zinc ion binding"/>
    <property type="evidence" value="ECO:0007669"/>
    <property type="project" value="UniProtKB-KW"/>
</dbReference>
<sequence>MMRPEEGDQAIDLNAEPESCVPCSICLELVSYDGERSRAKLQCGHEFHLDCIGSAFNIKGKMQCPNCRKVEKGRWLYASGSTNSSSELSMDDGGMDSYPLYFGFAEMPYRVHICPFRGLTHVHPPSESSVGVMSTLTPMISHQHPGRSPHPHGWVHFQHAPYHHHQQSSGLPMPIVNPGRFDTPRVLPRYVPSGRVYDPIPNPGFSLYAESISYYSHAWARDNVSHFP</sequence>
<organism evidence="3">
    <name type="scientific">Opuntia streptacantha</name>
    <name type="common">Prickly pear cactus</name>
    <name type="synonym">Opuntia cardona</name>
    <dbReference type="NCBI Taxonomy" id="393608"/>
    <lineage>
        <taxon>Eukaryota</taxon>
        <taxon>Viridiplantae</taxon>
        <taxon>Streptophyta</taxon>
        <taxon>Embryophyta</taxon>
        <taxon>Tracheophyta</taxon>
        <taxon>Spermatophyta</taxon>
        <taxon>Magnoliopsida</taxon>
        <taxon>eudicotyledons</taxon>
        <taxon>Gunneridae</taxon>
        <taxon>Pentapetalae</taxon>
        <taxon>Caryophyllales</taxon>
        <taxon>Cactineae</taxon>
        <taxon>Cactaceae</taxon>
        <taxon>Opuntioideae</taxon>
        <taxon>Opuntia</taxon>
    </lineage>
</organism>
<reference evidence="3" key="2">
    <citation type="submission" date="2020-07" db="EMBL/GenBank/DDBJ databases">
        <authorList>
            <person name="Vera ALvarez R."/>
            <person name="Arias-Moreno D.M."/>
            <person name="Jimenez-Jacinto V."/>
            <person name="Jimenez-Bremont J.F."/>
            <person name="Swaminathan K."/>
            <person name="Moose S.P."/>
            <person name="Guerrero-Gonzalez M.L."/>
            <person name="Marino-Ramirez L."/>
            <person name="Landsman D."/>
            <person name="Rodriguez-Kessler M."/>
            <person name="Delgado-Sanchez P."/>
        </authorList>
    </citation>
    <scope>NUCLEOTIDE SEQUENCE</scope>
    <source>
        <tissue evidence="3">Cladode</tissue>
    </source>
</reference>
<evidence type="ECO:0000256" key="1">
    <source>
        <dbReference type="PROSITE-ProRule" id="PRU00175"/>
    </source>
</evidence>
<dbReference type="PANTHER" id="PTHR46798:SF3">
    <property type="entry name" value="RING FINGER FAMILY PROTEIN"/>
    <property type="match status" value="1"/>
</dbReference>
<dbReference type="Gene3D" id="3.30.40.10">
    <property type="entry name" value="Zinc/RING finger domain, C3HC4 (zinc finger)"/>
    <property type="match status" value="1"/>
</dbReference>
<accession>A0A7C9DJN6</accession>
<dbReference type="GO" id="GO:0004842">
    <property type="term" value="F:ubiquitin-protein transferase activity"/>
    <property type="evidence" value="ECO:0007669"/>
    <property type="project" value="InterPro"/>
</dbReference>
<dbReference type="InterPro" id="IPR001841">
    <property type="entry name" value="Znf_RING"/>
</dbReference>
<proteinExistence type="predicted"/>
<keyword evidence="1" id="KW-0863">Zinc-finger</keyword>
<protein>
    <recommendedName>
        <fullName evidence="2">RING-type domain-containing protein</fullName>
    </recommendedName>
</protein>
<keyword evidence="1" id="KW-0862">Zinc</keyword>
<dbReference type="EMBL" id="GISG01123840">
    <property type="protein sequence ID" value="MBA4641385.1"/>
    <property type="molecule type" value="Transcribed_RNA"/>
</dbReference>
<evidence type="ECO:0000313" key="3">
    <source>
        <dbReference type="EMBL" id="MBA4641385.1"/>
    </source>
</evidence>
<dbReference type="PANTHER" id="PTHR46798">
    <property type="entry name" value="OS09G0511500 PROTEIN"/>
    <property type="match status" value="1"/>
</dbReference>
<dbReference type="InterPro" id="IPR013083">
    <property type="entry name" value="Znf_RING/FYVE/PHD"/>
</dbReference>
<name>A0A7C9DJN6_OPUST</name>
<dbReference type="PROSITE" id="PS50089">
    <property type="entry name" value="ZF_RING_2"/>
    <property type="match status" value="1"/>
</dbReference>